<feature type="transmembrane region" description="Helical" evidence="2">
    <location>
        <begin position="473"/>
        <end position="496"/>
    </location>
</feature>
<feature type="compositionally biased region" description="Basic and acidic residues" evidence="1">
    <location>
        <begin position="17"/>
        <end position="33"/>
    </location>
</feature>
<feature type="transmembrane region" description="Helical" evidence="2">
    <location>
        <begin position="114"/>
        <end position="141"/>
    </location>
</feature>
<keyword evidence="2" id="KW-1133">Transmembrane helix</keyword>
<evidence type="ECO:0000313" key="4">
    <source>
        <dbReference type="Proteomes" id="UP001642540"/>
    </source>
</evidence>
<accession>A0ABP1QX34</accession>
<feature type="transmembrane region" description="Helical" evidence="2">
    <location>
        <begin position="168"/>
        <end position="188"/>
    </location>
</feature>
<feature type="transmembrane region" description="Helical" evidence="2">
    <location>
        <begin position="408"/>
        <end position="427"/>
    </location>
</feature>
<evidence type="ECO:0008006" key="5">
    <source>
        <dbReference type="Google" id="ProtNLM"/>
    </source>
</evidence>
<keyword evidence="4" id="KW-1185">Reference proteome</keyword>
<protein>
    <recommendedName>
        <fullName evidence="5">Gustatory receptor</fullName>
    </recommendedName>
</protein>
<gene>
    <name evidence="3" type="ORF">ODALV1_LOCUS14771</name>
</gene>
<evidence type="ECO:0000256" key="1">
    <source>
        <dbReference type="SAM" id="MobiDB-lite"/>
    </source>
</evidence>
<dbReference type="EMBL" id="CAXLJM020000046">
    <property type="protein sequence ID" value="CAL8111147.1"/>
    <property type="molecule type" value="Genomic_DNA"/>
</dbReference>
<keyword evidence="2" id="KW-0812">Transmembrane</keyword>
<feature type="region of interest" description="Disordered" evidence="1">
    <location>
        <begin position="1"/>
        <end position="45"/>
    </location>
</feature>
<sequence length="545" mass="61925">MYSDVQAKADTGNRNATSDERKSGDKTGEKYRNSQDSNAPPPKDDVLIYDPEDDVWDLDPGIPSKGRKYARSCMEAFRPLMLTMSYLGLFPLVIKRAKNGTYSCKVSWSSYATILFAFVSLGVIAGTLWLLISILFVCINVPEHHDSGKKKARVFRSEELYVYKRNSIGLVVTVASFIHSTLCLIAVYNRKDYIAKQLVYWTEVVELLHLDVGKDVSKSLWRHLGVITLFVVIITILLISNAFPGVSGAGSVLYIVMMRLWNPYCLWDPALYILKLVFAAYLLYVMVGGHLYAFWFFYNCRILGNILKIWNNRFEFCLHKHFLEMASPEIRKEIRAGTKDSHRTSRGNLFQDHLIIFNLLEGVNSQFEVIMESYYLSTITMIVFEGYGFIRAFQYDEYLKCGARRRDIIPIMLLLATQLYVFITITLEAAGVADEARHVLDVVRRKGMMTSKADTELWFMLSMRLSFGGHEDVGIIGAGFLYVTKAFFLGAISAMVSHFIIFYQFQVPLGQTVVADANMGDIDLVAVLEQTEFMLDPTMISNSTC</sequence>
<proteinExistence type="predicted"/>
<evidence type="ECO:0000256" key="2">
    <source>
        <dbReference type="SAM" id="Phobius"/>
    </source>
</evidence>
<feature type="transmembrane region" description="Helical" evidence="2">
    <location>
        <begin position="76"/>
        <end position="94"/>
    </location>
</feature>
<comment type="caution">
    <text evidence="3">The sequence shown here is derived from an EMBL/GenBank/DDBJ whole genome shotgun (WGS) entry which is preliminary data.</text>
</comment>
<organism evidence="3 4">
    <name type="scientific">Orchesella dallaii</name>
    <dbReference type="NCBI Taxonomy" id="48710"/>
    <lineage>
        <taxon>Eukaryota</taxon>
        <taxon>Metazoa</taxon>
        <taxon>Ecdysozoa</taxon>
        <taxon>Arthropoda</taxon>
        <taxon>Hexapoda</taxon>
        <taxon>Collembola</taxon>
        <taxon>Entomobryomorpha</taxon>
        <taxon>Entomobryoidea</taxon>
        <taxon>Orchesellidae</taxon>
        <taxon>Orchesellinae</taxon>
        <taxon>Orchesella</taxon>
    </lineage>
</organism>
<reference evidence="3 4" key="1">
    <citation type="submission" date="2024-08" db="EMBL/GenBank/DDBJ databases">
        <authorList>
            <person name="Cucini C."/>
            <person name="Frati F."/>
        </authorList>
    </citation>
    <scope>NUCLEOTIDE SEQUENCE [LARGE SCALE GENOMIC DNA]</scope>
</reference>
<name>A0ABP1QX34_9HEXA</name>
<feature type="transmembrane region" description="Helical" evidence="2">
    <location>
        <begin position="276"/>
        <end position="298"/>
    </location>
</feature>
<keyword evidence="2" id="KW-0472">Membrane</keyword>
<dbReference type="Proteomes" id="UP001642540">
    <property type="component" value="Unassembled WGS sequence"/>
</dbReference>
<feature type="transmembrane region" description="Helical" evidence="2">
    <location>
        <begin position="220"/>
        <end position="239"/>
    </location>
</feature>
<evidence type="ECO:0000313" key="3">
    <source>
        <dbReference type="EMBL" id="CAL8111147.1"/>
    </source>
</evidence>